<evidence type="ECO:0000259" key="1">
    <source>
        <dbReference type="Pfam" id="PF13966"/>
    </source>
</evidence>
<dbReference type="PANTHER" id="PTHR36617">
    <property type="entry name" value="PROTEIN, PUTATIVE-RELATED"/>
    <property type="match status" value="1"/>
</dbReference>
<accession>A0ABR2DJB9</accession>
<feature type="domain" description="Reverse transcriptase zinc-binding" evidence="1">
    <location>
        <begin position="173"/>
        <end position="228"/>
    </location>
</feature>
<dbReference type="EMBL" id="JBBPBM010000024">
    <property type="protein sequence ID" value="KAK8541529.1"/>
    <property type="molecule type" value="Genomic_DNA"/>
</dbReference>
<evidence type="ECO:0000313" key="3">
    <source>
        <dbReference type="Proteomes" id="UP001472677"/>
    </source>
</evidence>
<keyword evidence="3" id="KW-1185">Reference proteome</keyword>
<dbReference type="Pfam" id="PF13966">
    <property type="entry name" value="zf-RVT"/>
    <property type="match status" value="1"/>
</dbReference>
<reference evidence="2 3" key="1">
    <citation type="journal article" date="2024" name="G3 (Bethesda)">
        <title>Genome assembly of Hibiscus sabdariffa L. provides insights into metabolisms of medicinal natural products.</title>
        <authorList>
            <person name="Kim T."/>
        </authorList>
    </citation>
    <scope>NUCLEOTIDE SEQUENCE [LARGE SCALE GENOMIC DNA]</scope>
    <source>
        <strain evidence="2">TK-2024</strain>
        <tissue evidence="2">Old leaves</tissue>
    </source>
</reference>
<gene>
    <name evidence="2" type="ORF">V6N12_014161</name>
</gene>
<dbReference type="PANTHER" id="PTHR36617:SF15">
    <property type="entry name" value="REVERSE TRANSCRIPTASE ZINC-BINDING DOMAIN-CONTAINING PROTEIN"/>
    <property type="match status" value="1"/>
</dbReference>
<protein>
    <recommendedName>
        <fullName evidence="1">Reverse transcriptase zinc-binding domain-containing protein</fullName>
    </recommendedName>
</protein>
<dbReference type="Proteomes" id="UP001472677">
    <property type="component" value="Unassembled WGS sequence"/>
</dbReference>
<evidence type="ECO:0000313" key="2">
    <source>
        <dbReference type="EMBL" id="KAK8541529.1"/>
    </source>
</evidence>
<name>A0ABR2DJB9_9ROSI</name>
<sequence length="267" mass="31199">MEQEITDLETKIQLGLASDDTFSALYNLRTKLWNSTTLLPSKVPPRSTSWVWKGISNSFLSNDSFGNHIRTNLVLQVGDGQSIYFWTDIWALELSLKEKFLRIFALTYNKIGRISEFASKGATRWCWLIHLRRNLFDWEQPQWNELLVCLQNFNFSSLDRDVVRWKGSSDGTFSVRSLRKIIDKNFGRDPIWEDIVWRGFAPPKVEIFMWLVMWNRVPVRTELSKNGYYIGIQGYFSKPGMLQPKREGRMDLIYSFGSNLDGMAVQE</sequence>
<comment type="caution">
    <text evidence="2">The sequence shown here is derived from an EMBL/GenBank/DDBJ whole genome shotgun (WGS) entry which is preliminary data.</text>
</comment>
<organism evidence="2 3">
    <name type="scientific">Hibiscus sabdariffa</name>
    <name type="common">roselle</name>
    <dbReference type="NCBI Taxonomy" id="183260"/>
    <lineage>
        <taxon>Eukaryota</taxon>
        <taxon>Viridiplantae</taxon>
        <taxon>Streptophyta</taxon>
        <taxon>Embryophyta</taxon>
        <taxon>Tracheophyta</taxon>
        <taxon>Spermatophyta</taxon>
        <taxon>Magnoliopsida</taxon>
        <taxon>eudicotyledons</taxon>
        <taxon>Gunneridae</taxon>
        <taxon>Pentapetalae</taxon>
        <taxon>rosids</taxon>
        <taxon>malvids</taxon>
        <taxon>Malvales</taxon>
        <taxon>Malvaceae</taxon>
        <taxon>Malvoideae</taxon>
        <taxon>Hibiscus</taxon>
    </lineage>
</organism>
<dbReference type="InterPro" id="IPR026960">
    <property type="entry name" value="RVT-Znf"/>
</dbReference>
<proteinExistence type="predicted"/>